<evidence type="ECO:0000313" key="1">
    <source>
        <dbReference type="EMBL" id="MBC2653766.1"/>
    </source>
</evidence>
<dbReference type="InterPro" id="IPR002514">
    <property type="entry name" value="Transposase_8"/>
</dbReference>
<name>A0A7X1KDW1_9SPHN</name>
<dbReference type="AlphaFoldDB" id="A0A7X1KDW1"/>
<dbReference type="EMBL" id="JACLAU010000087">
    <property type="protein sequence ID" value="MBC2653766.1"/>
    <property type="molecule type" value="Genomic_DNA"/>
</dbReference>
<keyword evidence="2" id="KW-1185">Reference proteome</keyword>
<gene>
    <name evidence="1" type="ORF">H7F49_19015</name>
</gene>
<dbReference type="NCBIfam" id="NF047595">
    <property type="entry name" value="IS66_ISRel24_TnpA"/>
    <property type="match status" value="1"/>
</dbReference>
<reference evidence="1 2" key="1">
    <citation type="submission" date="2020-08" db="EMBL/GenBank/DDBJ databases">
        <title>The genome sequence of Novosphingobium flavum 4Y4.</title>
        <authorList>
            <person name="Liu Y."/>
        </authorList>
    </citation>
    <scope>NUCLEOTIDE SEQUENCE [LARGE SCALE GENOMIC DNA]</scope>
    <source>
        <strain evidence="1 2">4Y4</strain>
    </source>
</reference>
<dbReference type="InterPro" id="IPR010921">
    <property type="entry name" value="Trp_repressor/repl_initiator"/>
</dbReference>
<dbReference type="Pfam" id="PF01527">
    <property type="entry name" value="HTH_Tnp_1"/>
    <property type="match status" value="1"/>
</dbReference>
<organism evidence="1 2">
    <name type="scientific">Novosphingobium aerophilum</name>
    <dbReference type="NCBI Taxonomy" id="2839843"/>
    <lineage>
        <taxon>Bacteria</taxon>
        <taxon>Pseudomonadati</taxon>
        <taxon>Pseudomonadota</taxon>
        <taxon>Alphaproteobacteria</taxon>
        <taxon>Sphingomonadales</taxon>
        <taxon>Sphingomonadaceae</taxon>
        <taxon>Novosphingobium</taxon>
    </lineage>
</organism>
<protein>
    <submittedName>
        <fullName evidence="1">Transposase</fullName>
    </submittedName>
</protein>
<proteinExistence type="predicted"/>
<dbReference type="Proteomes" id="UP000520156">
    <property type="component" value="Unassembled WGS sequence"/>
</dbReference>
<evidence type="ECO:0000313" key="2">
    <source>
        <dbReference type="Proteomes" id="UP000520156"/>
    </source>
</evidence>
<dbReference type="GO" id="GO:0043565">
    <property type="term" value="F:sequence-specific DNA binding"/>
    <property type="evidence" value="ECO:0007669"/>
    <property type="project" value="InterPro"/>
</dbReference>
<dbReference type="SUPFAM" id="SSF48295">
    <property type="entry name" value="TrpR-like"/>
    <property type="match status" value="1"/>
</dbReference>
<accession>A0A7X1KDW1</accession>
<dbReference type="RefSeq" id="WP_185685126.1">
    <property type="nucleotide sequence ID" value="NZ_JACLAU010000087.1"/>
</dbReference>
<comment type="caution">
    <text evidence="1">The sequence shown here is derived from an EMBL/GenBank/DDBJ whole genome shotgun (WGS) entry which is preliminary data.</text>
</comment>
<dbReference type="GO" id="GO:0004803">
    <property type="term" value="F:transposase activity"/>
    <property type="evidence" value="ECO:0007669"/>
    <property type="project" value="InterPro"/>
</dbReference>
<dbReference type="GO" id="GO:0006313">
    <property type="term" value="P:DNA transposition"/>
    <property type="evidence" value="ECO:0007669"/>
    <property type="project" value="InterPro"/>
</dbReference>
<sequence>MAQVTVFSDARRRREWSDEERLEILREAFAPGAVVSRVARRYDVSRGLIYIWRREALRRVQSAFVPAVIEDAAPSEPPCGSVAEPEAAIVLELADGRRLRISASAPPALAAAALRAVR</sequence>